<proteinExistence type="predicted"/>
<evidence type="ECO:0000313" key="3">
    <source>
        <dbReference type="Proteomes" id="UP000292564"/>
    </source>
</evidence>
<feature type="region of interest" description="Disordered" evidence="1">
    <location>
        <begin position="1"/>
        <end position="24"/>
    </location>
</feature>
<dbReference type="Proteomes" id="UP000292564">
    <property type="component" value="Unassembled WGS sequence"/>
</dbReference>
<dbReference type="EMBL" id="SHKY01000001">
    <property type="protein sequence ID" value="RZU48757.1"/>
    <property type="molecule type" value="Genomic_DNA"/>
</dbReference>
<accession>A0A4Q7ZDK4</accession>
<evidence type="ECO:0000256" key="1">
    <source>
        <dbReference type="SAM" id="MobiDB-lite"/>
    </source>
</evidence>
<reference evidence="2 3" key="1">
    <citation type="submission" date="2019-02" db="EMBL/GenBank/DDBJ databases">
        <title>Sequencing the genomes of 1000 actinobacteria strains.</title>
        <authorList>
            <person name="Klenk H.-P."/>
        </authorList>
    </citation>
    <scope>NUCLEOTIDE SEQUENCE [LARGE SCALE GENOMIC DNA]</scope>
    <source>
        <strain evidence="2 3">DSM 45162</strain>
    </source>
</reference>
<comment type="caution">
    <text evidence="2">The sequence shown here is derived from an EMBL/GenBank/DDBJ whole genome shotgun (WGS) entry which is preliminary data.</text>
</comment>
<gene>
    <name evidence="2" type="ORF">EV385_0481</name>
</gene>
<name>A0A4Q7ZDK4_9ACTN</name>
<protein>
    <recommendedName>
        <fullName evidence="4">Endonuclease/exonuclease/phosphatase family protein</fullName>
    </recommendedName>
</protein>
<organism evidence="2 3">
    <name type="scientific">Krasilnikovia cinnamomea</name>
    <dbReference type="NCBI Taxonomy" id="349313"/>
    <lineage>
        <taxon>Bacteria</taxon>
        <taxon>Bacillati</taxon>
        <taxon>Actinomycetota</taxon>
        <taxon>Actinomycetes</taxon>
        <taxon>Micromonosporales</taxon>
        <taxon>Micromonosporaceae</taxon>
        <taxon>Krasilnikovia</taxon>
    </lineage>
</organism>
<evidence type="ECO:0008006" key="4">
    <source>
        <dbReference type="Google" id="ProtNLM"/>
    </source>
</evidence>
<keyword evidence="3" id="KW-1185">Reference proteome</keyword>
<sequence length="54" mass="5718">MFTVKPLNVENQFRSGQPGGPNTAAAYDAKLRGLAGLINDHAPDVVAVQDLRSP</sequence>
<dbReference type="AlphaFoldDB" id="A0A4Q7ZDK4"/>
<evidence type="ECO:0000313" key="2">
    <source>
        <dbReference type="EMBL" id="RZU48757.1"/>
    </source>
</evidence>